<reference evidence="2 3" key="1">
    <citation type="journal article" date="2013" name="Nature">
        <title>The genomes of four tapeworm species reveal adaptations to parasitism.</title>
        <authorList>
            <person name="Tsai I.J."/>
            <person name="Zarowiecki M."/>
            <person name="Holroyd N."/>
            <person name="Garciarrubio A."/>
            <person name="Sanchez-Flores A."/>
            <person name="Brooks K.L."/>
            <person name="Tracey A."/>
            <person name="Bobes R.J."/>
            <person name="Fragoso G."/>
            <person name="Sciutto E."/>
            <person name="Aslett M."/>
            <person name="Beasley H."/>
            <person name="Bennett H.M."/>
            <person name="Cai J."/>
            <person name="Camicia F."/>
            <person name="Clark R."/>
            <person name="Cucher M."/>
            <person name="De Silva N."/>
            <person name="Day T.A."/>
            <person name="Deplazes P."/>
            <person name="Estrada K."/>
            <person name="Fernandez C."/>
            <person name="Holland P.W."/>
            <person name="Hou J."/>
            <person name="Hu S."/>
            <person name="Huckvale T."/>
            <person name="Hung S.S."/>
            <person name="Kamenetzky L."/>
            <person name="Keane J.A."/>
            <person name="Kiss F."/>
            <person name="Koziol U."/>
            <person name="Lambert O."/>
            <person name="Liu K."/>
            <person name="Luo X."/>
            <person name="Luo Y."/>
            <person name="Macchiaroli N."/>
            <person name="Nichol S."/>
            <person name="Paps J."/>
            <person name="Parkinson J."/>
            <person name="Pouchkina-Stantcheva N."/>
            <person name="Riddiford N."/>
            <person name="Rosenzvit M."/>
            <person name="Salinas G."/>
            <person name="Wasmuth J.D."/>
            <person name="Zamanian M."/>
            <person name="Zheng Y."/>
            <person name="Cai X."/>
            <person name="Soberon X."/>
            <person name="Olson P.D."/>
            <person name="Laclette J.P."/>
            <person name="Brehm K."/>
            <person name="Berriman M."/>
            <person name="Garciarrubio A."/>
            <person name="Bobes R.J."/>
            <person name="Fragoso G."/>
            <person name="Sanchez-Flores A."/>
            <person name="Estrada K."/>
            <person name="Cevallos M.A."/>
            <person name="Morett E."/>
            <person name="Gonzalez V."/>
            <person name="Portillo T."/>
            <person name="Ochoa-Leyva A."/>
            <person name="Jose M.V."/>
            <person name="Sciutto E."/>
            <person name="Landa A."/>
            <person name="Jimenez L."/>
            <person name="Valdes V."/>
            <person name="Carrero J.C."/>
            <person name="Larralde C."/>
            <person name="Morales-Montor J."/>
            <person name="Limon-Lason J."/>
            <person name="Soberon X."/>
            <person name="Laclette J.P."/>
        </authorList>
    </citation>
    <scope>NUCLEOTIDE SEQUENCE [LARGE SCALE GENOMIC DNA]</scope>
</reference>
<dbReference type="OrthoDB" id="10333878at2759"/>
<proteinExistence type="predicted"/>
<gene>
    <name evidence="4" type="primary">EGR_01775</name>
    <name evidence="2" type="ORF">EgrG_000225400</name>
</gene>
<sequence length="226" mass="23671">MFVLIVLSSARCRFSVVVALLLMEDICPVCHKSGIVSPLCSVSVPSGTLSGLCSNPSCIYPFDSYSGLLHSLAAVAPADASQEQISSNLQGGAVGSPGVLMEAPNQAQHEGHLVTSQAGGILDTAQCRLEVNDTSLPVPTYTSAQKPCAILPRYLADSLKQASLRSCGCTASSSDSGISSTSTSSSLSYHETLALRVQQRASRSSESSRTPRCVSLLEKYTRQNGL</sequence>
<evidence type="ECO:0000313" key="2">
    <source>
        <dbReference type="EMBL" id="CDS20060.1"/>
    </source>
</evidence>
<feature type="signal peptide" evidence="1">
    <location>
        <begin position="1"/>
        <end position="19"/>
    </location>
</feature>
<dbReference type="AlphaFoldDB" id="A0A068WIZ1"/>
<feature type="chain" id="PRO_5033710845" evidence="1">
    <location>
        <begin position="20"/>
        <end position="226"/>
    </location>
</feature>
<evidence type="ECO:0000313" key="4">
    <source>
        <dbReference type="WBParaSite" id="EgrG_000225400"/>
    </source>
</evidence>
<dbReference type="WBParaSite" id="EgrG_000225400">
    <property type="protein sequence ID" value="EgrG_000225400"/>
    <property type="gene ID" value="EgrG_000225400"/>
</dbReference>
<dbReference type="Proteomes" id="UP000492820">
    <property type="component" value="Unassembled WGS sequence"/>
</dbReference>
<reference evidence="2" key="2">
    <citation type="submission" date="2014-06" db="EMBL/GenBank/DDBJ databases">
        <authorList>
            <person name="Aslett M."/>
        </authorList>
    </citation>
    <scope>NUCLEOTIDE SEQUENCE</scope>
</reference>
<accession>A0A068WIZ1</accession>
<dbReference type="EMBL" id="LK028580">
    <property type="protein sequence ID" value="CDS20060.1"/>
    <property type="molecule type" value="Genomic_DNA"/>
</dbReference>
<evidence type="ECO:0000313" key="3">
    <source>
        <dbReference type="Proteomes" id="UP000492820"/>
    </source>
</evidence>
<keyword evidence="1" id="KW-0732">Signal</keyword>
<name>A0A068WIZ1_ECHGR</name>
<protein>
    <submittedName>
        <fullName evidence="2 4">Expressed protein</fullName>
    </submittedName>
</protein>
<evidence type="ECO:0000256" key="1">
    <source>
        <dbReference type="SAM" id="SignalP"/>
    </source>
</evidence>
<organism evidence="2">
    <name type="scientific">Echinococcus granulosus</name>
    <name type="common">Hydatid tapeworm</name>
    <dbReference type="NCBI Taxonomy" id="6210"/>
    <lineage>
        <taxon>Eukaryota</taxon>
        <taxon>Metazoa</taxon>
        <taxon>Spiralia</taxon>
        <taxon>Lophotrochozoa</taxon>
        <taxon>Platyhelminthes</taxon>
        <taxon>Cestoda</taxon>
        <taxon>Eucestoda</taxon>
        <taxon>Cyclophyllidea</taxon>
        <taxon>Taeniidae</taxon>
        <taxon>Echinococcus</taxon>
        <taxon>Echinococcus granulosus group</taxon>
    </lineage>
</organism>
<reference evidence="4" key="3">
    <citation type="submission" date="2020-10" db="UniProtKB">
        <authorList>
            <consortium name="WormBaseParasite"/>
        </authorList>
    </citation>
    <scope>IDENTIFICATION</scope>
</reference>